<feature type="region of interest" description="Disordered" evidence="1">
    <location>
        <begin position="1"/>
        <end position="24"/>
    </location>
</feature>
<name>F8AZB9_9ACTN</name>
<dbReference type="RefSeq" id="WP_013875496.1">
    <property type="nucleotide sequence ID" value="NC_015656.1"/>
</dbReference>
<organism evidence="3 4">
    <name type="scientific">Candidatus Protofrankia datiscae</name>
    <dbReference type="NCBI Taxonomy" id="2716812"/>
    <lineage>
        <taxon>Bacteria</taxon>
        <taxon>Bacillati</taxon>
        <taxon>Actinomycetota</taxon>
        <taxon>Actinomycetes</taxon>
        <taxon>Frankiales</taxon>
        <taxon>Frankiaceae</taxon>
        <taxon>Protofrankia</taxon>
    </lineage>
</organism>
<protein>
    <submittedName>
        <fullName evidence="3">Uncharacterized protein</fullName>
    </submittedName>
</protein>
<feature type="transmembrane region" description="Helical" evidence="2">
    <location>
        <begin position="365"/>
        <end position="387"/>
    </location>
</feature>
<keyword evidence="4" id="KW-1185">Reference proteome</keyword>
<reference evidence="3 4" key="1">
    <citation type="submission" date="2011-05" db="EMBL/GenBank/DDBJ databases">
        <title>Complete sequence of chromosome of Frankia symbiont of Datisca glomerata.</title>
        <authorList>
            <consortium name="US DOE Joint Genome Institute"/>
            <person name="Lucas S."/>
            <person name="Han J."/>
            <person name="Lapidus A."/>
            <person name="Cheng J.-F."/>
            <person name="Goodwin L."/>
            <person name="Pitluck S."/>
            <person name="Peters L."/>
            <person name="Mikhailova N."/>
            <person name="Chertkov O."/>
            <person name="Teshima H."/>
            <person name="Han C."/>
            <person name="Tapia R."/>
            <person name="Land M."/>
            <person name="Hauser L."/>
            <person name="Kyrpides N."/>
            <person name="Ivanova N."/>
            <person name="Pagani I."/>
            <person name="Berry A."/>
            <person name="Pawlowski K."/>
            <person name="Persson T."/>
            <person name="Vanden Heuvel B."/>
            <person name="Benson D."/>
            <person name="Woyke T."/>
        </authorList>
    </citation>
    <scope>NUCLEOTIDE SEQUENCE [LARGE SCALE GENOMIC DNA]</scope>
    <source>
        <strain evidence="4">4085684</strain>
    </source>
</reference>
<evidence type="ECO:0000313" key="3">
    <source>
        <dbReference type="EMBL" id="AEH11648.1"/>
    </source>
</evidence>
<proteinExistence type="predicted"/>
<evidence type="ECO:0000256" key="2">
    <source>
        <dbReference type="SAM" id="Phobius"/>
    </source>
</evidence>
<dbReference type="Proteomes" id="UP000001549">
    <property type="component" value="Chromosome"/>
</dbReference>
<dbReference type="AlphaFoldDB" id="F8AZB9"/>
<evidence type="ECO:0000256" key="1">
    <source>
        <dbReference type="SAM" id="MobiDB-lite"/>
    </source>
</evidence>
<feature type="transmembrane region" description="Helical" evidence="2">
    <location>
        <begin position="160"/>
        <end position="178"/>
    </location>
</feature>
<dbReference type="eggNOG" id="COG1807">
    <property type="taxonomic scope" value="Bacteria"/>
</dbReference>
<keyword evidence="2" id="KW-1133">Transmembrane helix</keyword>
<keyword evidence="2" id="KW-0812">Transmembrane</keyword>
<gene>
    <name evidence="3" type="ordered locus">FsymDg_4395</name>
</gene>
<evidence type="ECO:0000313" key="4">
    <source>
        <dbReference type="Proteomes" id="UP000001549"/>
    </source>
</evidence>
<accession>F8AZB9</accession>
<feature type="transmembrane region" description="Helical" evidence="2">
    <location>
        <begin position="210"/>
        <end position="239"/>
    </location>
</feature>
<sequence length="614" mass="67368">MTTSTLPLLDRGAGTGTAPADNRRGRRFGGFTDSVATVRDRMTAWLLAHWHSIIILAVLIVVCGLVHGINQDGWPGRVNDDEGTYTAQAYAMEYWGQIAHYTYWYDHPFGGWLLIAVYTTLTHAFERAPTAVAAARECMFVVHLVSCALLYLLARRLALRRVFSAAAVLLFSLAPLAVWYQRMAFLDNIAVMWVLAALVCAASPRRSAGAAIWAGVFMAFAFWSKETTLILLPAVYLLLRQNRDRRNWRFVRQNFLGFLTVICGLYVLYAVIKNELFEGASHVSLIGATRWQLFDRPASGSLLNADSSTRSMANLWLEIDPYLLCAGVIAAFPALFVRRLRVVAILLLIQLAFMFRNGYMPYAYVTAMLPFAALCVAGMLDALLPYYRPPTANAARDRSGDMAGSALHDPPRDPAPAVETRSLSRRPPISALTLASAPTSASFAAPLPAAAEPAVLGTWIRLVAVASIVTAGLLTLPEHWAPKLHTALTADDSAPSREAARWYIENIPDGNIVVTDDNIWTDLELAGKKPEPIWFYKLDLDPAVREKLKNGWQDVDYFILGDLTPVTLNDLPMVAEGLRNSIVVKSFGAHGEIAVRKVIRPGCPATPTAAAPGC</sequence>
<feature type="region of interest" description="Disordered" evidence="1">
    <location>
        <begin position="395"/>
        <end position="423"/>
    </location>
</feature>
<dbReference type="KEGG" id="fsy:FsymDg_4395"/>
<dbReference type="STRING" id="656024.FsymDg_4395"/>
<feature type="transmembrane region" description="Helical" evidence="2">
    <location>
        <begin position="47"/>
        <end position="69"/>
    </location>
</feature>
<feature type="transmembrane region" description="Helical" evidence="2">
    <location>
        <begin position="251"/>
        <end position="272"/>
    </location>
</feature>
<feature type="transmembrane region" description="Helical" evidence="2">
    <location>
        <begin position="138"/>
        <end position="154"/>
    </location>
</feature>
<dbReference type="EMBL" id="CP002801">
    <property type="protein sequence ID" value="AEH11648.1"/>
    <property type="molecule type" value="Genomic_DNA"/>
</dbReference>
<dbReference type="HOGENOM" id="CLU_027561_0_0_11"/>
<keyword evidence="2" id="KW-0472">Membrane</keyword>
<feature type="transmembrane region" description="Helical" evidence="2">
    <location>
        <begin position="319"/>
        <end position="337"/>
    </location>
</feature>
<feature type="transmembrane region" description="Helical" evidence="2">
    <location>
        <begin position="109"/>
        <end position="126"/>
    </location>
</feature>